<keyword evidence="9 10" id="KW-0539">Nucleus</keyword>
<reference evidence="12" key="1">
    <citation type="submission" date="2021-01" db="EMBL/GenBank/DDBJ databases">
        <authorList>
            <person name="Corre E."/>
            <person name="Pelletier E."/>
            <person name="Niang G."/>
            <person name="Scheremetjew M."/>
            <person name="Finn R."/>
            <person name="Kale V."/>
            <person name="Holt S."/>
            <person name="Cochrane G."/>
            <person name="Meng A."/>
            <person name="Brown T."/>
            <person name="Cohen L."/>
        </authorList>
    </citation>
    <scope>NUCLEOTIDE SEQUENCE</scope>
    <source>
        <strain evidence="12">UIO037</strain>
    </source>
</reference>
<dbReference type="PANTHER" id="PTHR20934:SF0">
    <property type="entry name" value="TRANSCRIPTION ELONGATION FACTOR 1 HOMOLOG"/>
    <property type="match status" value="1"/>
</dbReference>
<comment type="subcellular location">
    <subcellularLocation>
        <location evidence="2 10">Nucleus</location>
    </subcellularLocation>
</comment>
<comment type="similarity">
    <text evidence="3 10">Belongs to the ELOF1 family.</text>
</comment>
<gene>
    <name evidence="12" type="ORF">CPOL0286_LOCUS10277</name>
</gene>
<proteinExistence type="inferred from homology"/>
<evidence type="ECO:0000256" key="8">
    <source>
        <dbReference type="ARBA" id="ARBA00023163"/>
    </source>
</evidence>
<evidence type="ECO:0000256" key="1">
    <source>
        <dbReference type="ARBA" id="ARBA00003357"/>
    </source>
</evidence>
<evidence type="ECO:0000256" key="11">
    <source>
        <dbReference type="SAM" id="MobiDB-lite"/>
    </source>
</evidence>
<dbReference type="PANTHER" id="PTHR20934">
    <property type="entry name" value="TRANSCRIPTION ELONGATION FACTOR 1 HOMOLOG"/>
    <property type="match status" value="1"/>
</dbReference>
<dbReference type="AlphaFoldDB" id="A0A7S4IE92"/>
<feature type="compositionally biased region" description="Acidic residues" evidence="11">
    <location>
        <begin position="96"/>
        <end position="108"/>
    </location>
</feature>
<dbReference type="EMBL" id="HBKO01022716">
    <property type="protein sequence ID" value="CAE2226773.1"/>
    <property type="molecule type" value="Transcribed_RNA"/>
</dbReference>
<dbReference type="GO" id="GO:0000993">
    <property type="term" value="F:RNA polymerase II complex binding"/>
    <property type="evidence" value="ECO:0007669"/>
    <property type="project" value="TreeGrafter"/>
</dbReference>
<dbReference type="InterPro" id="IPR038567">
    <property type="entry name" value="T_Elf1_sf"/>
</dbReference>
<sequence length="108" mass="11728">MAVGKRKRAKPPPKKGKPKVATVFDCPFCGKTDACGVMMDFDHKVGSIACDSCGARHESRIHRLTEPIDVYAEWIDKCEAVNNGGDAAAGVRDNGDDGEPQEDDYDED</sequence>
<name>A0A7S4IE92_9EUKA</name>
<evidence type="ECO:0000256" key="6">
    <source>
        <dbReference type="ARBA" id="ARBA00022833"/>
    </source>
</evidence>
<comment type="function">
    <text evidence="1 10">Transcription elongation factor implicated in the maintenance of proper chromatin structure in actively transcribed regions.</text>
</comment>
<dbReference type="GO" id="GO:0006368">
    <property type="term" value="P:transcription elongation by RNA polymerase II"/>
    <property type="evidence" value="ECO:0007669"/>
    <property type="project" value="TreeGrafter"/>
</dbReference>
<protein>
    <recommendedName>
        <fullName evidence="10">Transcription elongation factor 1 homolog</fullName>
    </recommendedName>
</protein>
<dbReference type="FunFam" id="2.20.25.190:FF:000001">
    <property type="entry name" value="Transcription elongation factor 1 homolog"/>
    <property type="match status" value="1"/>
</dbReference>
<keyword evidence="8 10" id="KW-0804">Transcription</keyword>
<evidence type="ECO:0000256" key="3">
    <source>
        <dbReference type="ARBA" id="ARBA00009730"/>
    </source>
</evidence>
<keyword evidence="6 10" id="KW-0862">Zinc</keyword>
<organism evidence="12">
    <name type="scientific">Prymnesium polylepis</name>
    <dbReference type="NCBI Taxonomy" id="72548"/>
    <lineage>
        <taxon>Eukaryota</taxon>
        <taxon>Haptista</taxon>
        <taxon>Haptophyta</taxon>
        <taxon>Prymnesiophyceae</taxon>
        <taxon>Prymnesiales</taxon>
        <taxon>Prymnesiaceae</taxon>
        <taxon>Prymnesium</taxon>
    </lineage>
</organism>
<dbReference type="GO" id="GO:0008270">
    <property type="term" value="F:zinc ion binding"/>
    <property type="evidence" value="ECO:0007669"/>
    <property type="project" value="UniProtKB-KW"/>
</dbReference>
<dbReference type="Gene3D" id="2.20.25.190">
    <property type="match status" value="1"/>
</dbReference>
<dbReference type="SUPFAM" id="SSF57783">
    <property type="entry name" value="Zinc beta-ribbon"/>
    <property type="match status" value="1"/>
</dbReference>
<dbReference type="InterPro" id="IPR007808">
    <property type="entry name" value="Elf1"/>
</dbReference>
<keyword evidence="5 10" id="KW-0863">Zinc-finger</keyword>
<dbReference type="GO" id="GO:0008023">
    <property type="term" value="C:transcription elongation factor complex"/>
    <property type="evidence" value="ECO:0007669"/>
    <property type="project" value="TreeGrafter"/>
</dbReference>
<evidence type="ECO:0000256" key="2">
    <source>
        <dbReference type="ARBA" id="ARBA00004123"/>
    </source>
</evidence>
<evidence type="ECO:0000256" key="9">
    <source>
        <dbReference type="ARBA" id="ARBA00023242"/>
    </source>
</evidence>
<accession>A0A7S4IE92</accession>
<dbReference type="Pfam" id="PF05129">
    <property type="entry name" value="Zn_ribbon_Elf1"/>
    <property type="match status" value="1"/>
</dbReference>
<evidence type="ECO:0000256" key="4">
    <source>
        <dbReference type="ARBA" id="ARBA00022723"/>
    </source>
</evidence>
<evidence type="ECO:0000256" key="10">
    <source>
        <dbReference type="RuleBase" id="RU364033"/>
    </source>
</evidence>
<keyword evidence="4 10" id="KW-0479">Metal-binding</keyword>
<evidence type="ECO:0000256" key="7">
    <source>
        <dbReference type="ARBA" id="ARBA00023015"/>
    </source>
</evidence>
<feature type="region of interest" description="Disordered" evidence="11">
    <location>
        <begin position="85"/>
        <end position="108"/>
    </location>
</feature>
<evidence type="ECO:0000313" key="12">
    <source>
        <dbReference type="EMBL" id="CAE2226773.1"/>
    </source>
</evidence>
<keyword evidence="7 10" id="KW-0805">Transcription regulation</keyword>
<evidence type="ECO:0000256" key="5">
    <source>
        <dbReference type="ARBA" id="ARBA00022771"/>
    </source>
</evidence>